<evidence type="ECO:0000313" key="6">
    <source>
        <dbReference type="Proteomes" id="UP001480955"/>
    </source>
</evidence>
<evidence type="ECO:0000256" key="3">
    <source>
        <dbReference type="PROSITE-ProRule" id="PRU00339"/>
    </source>
</evidence>
<sequence length="194" mass="20607">MLALRITAIIATCMVLVASGRLGSSALADATQDCRSGTPDMRVAGCSRLLSEARTPRQRAIAFDGRCWAQIDRGAFSDALADCNRAIRADDEYPYAYHNRGVALAGLQNPSAAIADFDHALAMRPNFSNTLLNRAKAYIALGNTSAAIRDFEEVLRQKPDNEEARSNLSLLRGGLSVAGGSLVSNTLCGSVGCN</sequence>
<dbReference type="PROSITE" id="PS50005">
    <property type="entry name" value="TPR"/>
    <property type="match status" value="2"/>
</dbReference>
<feature type="chain" id="PRO_5046396250" evidence="4">
    <location>
        <begin position="29"/>
        <end position="194"/>
    </location>
</feature>
<dbReference type="EMBL" id="JBELQE010000124">
    <property type="protein sequence ID" value="MER2252882.1"/>
    <property type="molecule type" value="Genomic_DNA"/>
</dbReference>
<name>A0ABV1QTX8_9HYPH</name>
<dbReference type="Proteomes" id="UP001480955">
    <property type="component" value="Unassembled WGS sequence"/>
</dbReference>
<organism evidence="5 6">
    <name type="scientific">Methylorubrum podarium</name>
    <dbReference type="NCBI Taxonomy" id="200476"/>
    <lineage>
        <taxon>Bacteria</taxon>
        <taxon>Pseudomonadati</taxon>
        <taxon>Pseudomonadota</taxon>
        <taxon>Alphaproteobacteria</taxon>
        <taxon>Hyphomicrobiales</taxon>
        <taxon>Methylobacteriaceae</taxon>
        <taxon>Methylorubrum</taxon>
    </lineage>
</organism>
<keyword evidence="4" id="KW-0732">Signal</keyword>
<dbReference type="SMART" id="SM00028">
    <property type="entry name" value="TPR"/>
    <property type="match status" value="3"/>
</dbReference>
<dbReference type="SUPFAM" id="SSF48452">
    <property type="entry name" value="TPR-like"/>
    <property type="match status" value="1"/>
</dbReference>
<evidence type="ECO:0000256" key="4">
    <source>
        <dbReference type="SAM" id="SignalP"/>
    </source>
</evidence>
<dbReference type="InterPro" id="IPR050498">
    <property type="entry name" value="Ycf3"/>
</dbReference>
<proteinExistence type="predicted"/>
<evidence type="ECO:0000313" key="5">
    <source>
        <dbReference type="EMBL" id="MER2252882.1"/>
    </source>
</evidence>
<feature type="repeat" description="TPR" evidence="3">
    <location>
        <begin position="94"/>
        <end position="127"/>
    </location>
</feature>
<dbReference type="InterPro" id="IPR011990">
    <property type="entry name" value="TPR-like_helical_dom_sf"/>
</dbReference>
<keyword evidence="1" id="KW-0677">Repeat</keyword>
<accession>A0ABV1QTX8</accession>
<dbReference type="RefSeq" id="WP_350397098.1">
    <property type="nucleotide sequence ID" value="NZ_JBELQE010000124.1"/>
</dbReference>
<keyword evidence="2 3" id="KW-0802">TPR repeat</keyword>
<gene>
    <name evidence="5" type="ORF">ABS772_23455</name>
</gene>
<reference evidence="5 6" key="1">
    <citation type="submission" date="2024-06" db="EMBL/GenBank/DDBJ databases">
        <authorList>
            <person name="Campbell A.G."/>
        </authorList>
    </citation>
    <scope>NUCLEOTIDE SEQUENCE [LARGE SCALE GENOMIC DNA]</scope>
    <source>
        <strain evidence="5 6">EM12</strain>
    </source>
</reference>
<dbReference type="InterPro" id="IPR019734">
    <property type="entry name" value="TPR_rpt"/>
</dbReference>
<dbReference type="PANTHER" id="PTHR44858:SF1">
    <property type="entry name" value="UDP-N-ACETYLGLUCOSAMINE--PEPTIDE N-ACETYLGLUCOSAMINYLTRANSFERASE SPINDLY-RELATED"/>
    <property type="match status" value="1"/>
</dbReference>
<comment type="caution">
    <text evidence="5">The sequence shown here is derived from an EMBL/GenBank/DDBJ whole genome shotgun (WGS) entry which is preliminary data.</text>
</comment>
<evidence type="ECO:0000256" key="2">
    <source>
        <dbReference type="ARBA" id="ARBA00022803"/>
    </source>
</evidence>
<evidence type="ECO:0000256" key="1">
    <source>
        <dbReference type="ARBA" id="ARBA00022737"/>
    </source>
</evidence>
<protein>
    <submittedName>
        <fullName evidence="5">Tetratricopeptide repeat protein</fullName>
    </submittedName>
</protein>
<keyword evidence="6" id="KW-1185">Reference proteome</keyword>
<dbReference type="PANTHER" id="PTHR44858">
    <property type="entry name" value="TETRATRICOPEPTIDE REPEAT PROTEIN 6"/>
    <property type="match status" value="1"/>
</dbReference>
<dbReference type="Gene3D" id="1.25.40.10">
    <property type="entry name" value="Tetratricopeptide repeat domain"/>
    <property type="match status" value="1"/>
</dbReference>
<feature type="repeat" description="TPR" evidence="3">
    <location>
        <begin position="128"/>
        <end position="161"/>
    </location>
</feature>
<dbReference type="Pfam" id="PF14559">
    <property type="entry name" value="TPR_19"/>
    <property type="match status" value="1"/>
</dbReference>
<feature type="signal peptide" evidence="4">
    <location>
        <begin position="1"/>
        <end position="28"/>
    </location>
</feature>